<keyword evidence="4" id="KW-1185">Reference proteome</keyword>
<sequence>MKNQTLFLSKLIMVEQRYLALKDTPKFQRSVNTINKQSYFTRNILMTYIANAILFTMIFVLLDSVYFEEKDTAALASFGLIVFLYLFIIGIYNSIVFFNSVYSNNIMAPLKSIPINVNVNVPFISWFIYNSSSYIFVVFPSAIFFYLLTDDYETIFLAIIYAFLVLMVSFIISSLLFIYSGKKAKTHTSIKNVIKILVLFLFLGAFYLLIEDPSYFGYVSSAIASLPYYVRIFAFPINLEYIVYLNYTLPLIYRIIEILLSLLFLVIVVFIYFALREKIYNILMTSEENESSEKVYSNIKGNKMLAAFLKKDAKSTFRKPQNLSYIFLPVLFVIPFFLGVGIGDGFSSSFFTLLYLVEFVSSFYAIFLLVVEGKGIEVLNSLPIKKQSIAFYKSIFGLIIFSVIAIAFTVVTIVISHKIGLIDLFELIDAITLFYIILTVNINRLLKKLPPGTSNLNYYSFGTYPMLFIFILSIILLGISVGLALGLSFLLFQSILYYAYTDLIINIIMLLFFIAKPKIFKNNENVINSL</sequence>
<dbReference type="Pfam" id="PF09847">
    <property type="entry name" value="12TM_1"/>
    <property type="match status" value="1"/>
</dbReference>
<dbReference type="OrthoDB" id="57538at2157"/>
<feature type="transmembrane region" description="Helical" evidence="1">
    <location>
        <begin position="497"/>
        <end position="515"/>
    </location>
</feature>
<evidence type="ECO:0000313" key="2">
    <source>
        <dbReference type="EMBL" id="ARD84006.1"/>
    </source>
</evidence>
<feature type="transmembrane region" description="Helical" evidence="1">
    <location>
        <begin position="349"/>
        <end position="371"/>
    </location>
</feature>
<gene>
    <name evidence="2" type="ORF">FAD_0073</name>
    <name evidence="3" type="ORF">HLB00_07340</name>
</gene>
<feature type="transmembrane region" description="Helical" evidence="1">
    <location>
        <begin position="45"/>
        <end position="67"/>
    </location>
</feature>
<keyword evidence="1" id="KW-1133">Transmembrane helix</keyword>
<evidence type="ECO:0000313" key="3">
    <source>
        <dbReference type="EMBL" id="NOL60640.1"/>
    </source>
</evidence>
<dbReference type="EMBL" id="CP015363">
    <property type="protein sequence ID" value="ARD84006.1"/>
    <property type="molecule type" value="Genomic_DNA"/>
</dbReference>
<feature type="transmembrane region" description="Helical" evidence="1">
    <location>
        <begin position="391"/>
        <end position="415"/>
    </location>
</feature>
<proteinExistence type="predicted"/>
<feature type="transmembrane region" description="Helical" evidence="1">
    <location>
        <begin position="123"/>
        <end position="148"/>
    </location>
</feature>
<name>A0A1V0N1N7_9ARCH</name>
<feature type="transmembrane region" description="Helical" evidence="1">
    <location>
        <begin position="323"/>
        <end position="343"/>
    </location>
</feature>
<evidence type="ECO:0000313" key="4">
    <source>
        <dbReference type="Proteomes" id="UP000192050"/>
    </source>
</evidence>
<reference evidence="2 4" key="1">
    <citation type="submission" date="2011-10" db="EMBL/GenBank/DDBJ databases">
        <title>Metabolic and evolutionary patterns in the extreme acidophile Ferroplasma acidiphilum.</title>
        <authorList>
            <person name="Golyshina O.V."/>
            <person name="Kozyavkin S.A."/>
            <person name="Tatusov R.L."/>
            <person name="Slesarev A.I."/>
            <person name="Golyshin P.N."/>
        </authorList>
    </citation>
    <scope>NUCLEOTIDE SEQUENCE [LARGE SCALE GENOMIC DNA]</scope>
    <source>
        <strain evidence="2">Berkeley</strain>
        <strain evidence="4">Y</strain>
    </source>
</reference>
<dbReference type="STRING" id="74969.FAD_0073"/>
<dbReference type="AlphaFoldDB" id="A0A1V0N1N7"/>
<keyword evidence="1" id="KW-0812">Transmembrane</keyword>
<dbReference type="Proteomes" id="UP000546917">
    <property type="component" value="Unassembled WGS sequence"/>
</dbReference>
<organism evidence="2 4">
    <name type="scientific">Ferroplasma acidiphilum</name>
    <dbReference type="NCBI Taxonomy" id="74969"/>
    <lineage>
        <taxon>Archaea</taxon>
        <taxon>Methanobacteriati</taxon>
        <taxon>Thermoplasmatota</taxon>
        <taxon>Thermoplasmata</taxon>
        <taxon>Thermoplasmatales</taxon>
        <taxon>Ferroplasmaceae</taxon>
        <taxon>Ferroplasma</taxon>
    </lineage>
</organism>
<feature type="transmembrane region" description="Helical" evidence="1">
    <location>
        <begin position="251"/>
        <end position="275"/>
    </location>
</feature>
<dbReference type="Proteomes" id="UP000192050">
    <property type="component" value="Chromosome"/>
</dbReference>
<dbReference type="KEGG" id="fai:FAD_0073"/>
<feature type="transmembrane region" description="Helical" evidence="1">
    <location>
        <begin position="427"/>
        <end position="446"/>
    </location>
</feature>
<dbReference type="RefSeq" id="WP_081141293.1">
    <property type="nucleotide sequence ID" value="NZ_CP015363.1"/>
</dbReference>
<dbReference type="GeneID" id="84218563"/>
<accession>A0A1V0N1N7</accession>
<feature type="transmembrane region" description="Helical" evidence="1">
    <location>
        <begin position="154"/>
        <end position="180"/>
    </location>
</feature>
<evidence type="ECO:0000256" key="1">
    <source>
        <dbReference type="SAM" id="Phobius"/>
    </source>
</evidence>
<feature type="transmembrane region" description="Helical" evidence="1">
    <location>
        <begin position="467"/>
        <end position="491"/>
    </location>
</feature>
<dbReference type="EMBL" id="JABGBP010000270">
    <property type="protein sequence ID" value="NOL60640.1"/>
    <property type="molecule type" value="Genomic_DNA"/>
</dbReference>
<feature type="transmembrane region" description="Helical" evidence="1">
    <location>
        <begin position="73"/>
        <end position="102"/>
    </location>
</feature>
<feature type="transmembrane region" description="Helical" evidence="1">
    <location>
        <begin position="192"/>
        <end position="210"/>
    </location>
</feature>
<keyword evidence="1" id="KW-0472">Membrane</keyword>
<evidence type="ECO:0000313" key="5">
    <source>
        <dbReference type="Proteomes" id="UP000546917"/>
    </source>
</evidence>
<reference evidence="3 5" key="2">
    <citation type="submission" date="2020-05" db="EMBL/GenBank/DDBJ databases">
        <authorList>
            <person name="Zhang R."/>
        </authorList>
    </citation>
    <scope>NUCLEOTIDE SEQUENCE [LARGE SCALE GENOMIC DNA]</scope>
    <source>
        <strain evidence="3 5">DSM 28986</strain>
    </source>
</reference>
<dbReference type="InterPro" id="IPR018646">
    <property type="entry name" value="12TM_1"/>
</dbReference>
<protein>
    <submittedName>
        <fullName evidence="2">Uncharacterized protein</fullName>
    </submittedName>
</protein>